<sequence>MPSDRLSEILDLIEVKSVVSGGSVMRERWQTGSTIDDDLKFIAVVHGHARLNTDGLTEPVELNSGDVAVLNGRTWLTLEGGTGDAEPVRVEPPAAGSTIRAEDAHADGADVLIGGRVELNPAGRELLLRALPPVMHVGPFSSVGAPLRGHVQRLFEEITGNRVGSQFAIRQYGQLLLLDVVRGYMHDADMPAGWLKVLTDERLRPALALIHEQPSKAWSLEELARAASMSRTTFAERFRQTAGTPPLAYLIDWRMLLAQRQLRLPDTRIRSLALELGYSSESAFSNAFKRHLGESPSSYRLRARTTPA</sequence>
<dbReference type="SMART" id="SM00342">
    <property type="entry name" value="HTH_ARAC"/>
    <property type="match status" value="1"/>
</dbReference>
<dbReference type="InterPro" id="IPR050204">
    <property type="entry name" value="AraC_XylS_family_regulators"/>
</dbReference>
<dbReference type="PANTHER" id="PTHR46796">
    <property type="entry name" value="HTH-TYPE TRANSCRIPTIONAL ACTIVATOR RHAS-RELATED"/>
    <property type="match status" value="1"/>
</dbReference>
<comment type="caution">
    <text evidence="5">The sequence shown here is derived from an EMBL/GenBank/DDBJ whole genome shotgun (WGS) entry which is preliminary data.</text>
</comment>
<dbReference type="InterPro" id="IPR009057">
    <property type="entry name" value="Homeodomain-like_sf"/>
</dbReference>
<dbReference type="GO" id="GO:0003700">
    <property type="term" value="F:DNA-binding transcription factor activity"/>
    <property type="evidence" value="ECO:0007669"/>
    <property type="project" value="InterPro"/>
</dbReference>
<dbReference type="Pfam" id="PF12833">
    <property type="entry name" value="HTH_18"/>
    <property type="match status" value="1"/>
</dbReference>
<dbReference type="Pfam" id="PF12852">
    <property type="entry name" value="Cupin_6"/>
    <property type="match status" value="1"/>
</dbReference>
<dbReference type="InterPro" id="IPR018060">
    <property type="entry name" value="HTH_AraC"/>
</dbReference>
<keyword evidence="3" id="KW-0804">Transcription</keyword>
<dbReference type="InterPro" id="IPR018062">
    <property type="entry name" value="HTH_AraC-typ_CS"/>
</dbReference>
<dbReference type="SUPFAM" id="SSF46689">
    <property type="entry name" value="Homeodomain-like"/>
    <property type="match status" value="2"/>
</dbReference>
<evidence type="ECO:0000256" key="3">
    <source>
        <dbReference type="ARBA" id="ARBA00023163"/>
    </source>
</evidence>
<dbReference type="OrthoDB" id="241790at2"/>
<protein>
    <submittedName>
        <fullName evidence="5">AraC-like DNA-binding protein</fullName>
    </submittedName>
</protein>
<dbReference type="PANTHER" id="PTHR46796:SF7">
    <property type="entry name" value="ARAC FAMILY TRANSCRIPTIONAL REGULATOR"/>
    <property type="match status" value="1"/>
</dbReference>
<dbReference type="PRINTS" id="PR00032">
    <property type="entry name" value="HTHARAC"/>
</dbReference>
<name>A0A2T0VFS5_9MICO</name>
<keyword evidence="2 5" id="KW-0238">DNA-binding</keyword>
<dbReference type="EMBL" id="PVTL01000003">
    <property type="protein sequence ID" value="PRY69051.1"/>
    <property type="molecule type" value="Genomic_DNA"/>
</dbReference>
<dbReference type="InterPro" id="IPR020449">
    <property type="entry name" value="Tscrpt_reg_AraC-type_HTH"/>
</dbReference>
<dbReference type="PROSITE" id="PS01124">
    <property type="entry name" value="HTH_ARAC_FAMILY_2"/>
    <property type="match status" value="1"/>
</dbReference>
<accession>A0A2T0VFS5</accession>
<reference evidence="5 6" key="1">
    <citation type="submission" date="2018-03" db="EMBL/GenBank/DDBJ databases">
        <title>Genomic Encyclopedia of Type Strains, Phase III (KMG-III): the genomes of soil and plant-associated and newly described type strains.</title>
        <authorList>
            <person name="Whitman W."/>
        </authorList>
    </citation>
    <scope>NUCLEOTIDE SEQUENCE [LARGE SCALE GENOMIC DNA]</scope>
    <source>
        <strain evidence="5 6">CGMCC 1.12484</strain>
    </source>
</reference>
<gene>
    <name evidence="5" type="ORF">B0I08_103257</name>
</gene>
<dbReference type="PROSITE" id="PS00041">
    <property type="entry name" value="HTH_ARAC_FAMILY_1"/>
    <property type="match status" value="1"/>
</dbReference>
<evidence type="ECO:0000259" key="4">
    <source>
        <dbReference type="PROSITE" id="PS01124"/>
    </source>
</evidence>
<dbReference type="RefSeq" id="WP_106211301.1">
    <property type="nucleotide sequence ID" value="NZ_PVTL01000003.1"/>
</dbReference>
<dbReference type="AlphaFoldDB" id="A0A2T0VFS5"/>
<keyword evidence="6" id="KW-1185">Reference proteome</keyword>
<keyword evidence="1" id="KW-0805">Transcription regulation</keyword>
<evidence type="ECO:0000256" key="1">
    <source>
        <dbReference type="ARBA" id="ARBA00023015"/>
    </source>
</evidence>
<dbReference type="Proteomes" id="UP000237983">
    <property type="component" value="Unassembled WGS sequence"/>
</dbReference>
<feature type="domain" description="HTH araC/xylS-type" evidence="4">
    <location>
        <begin position="204"/>
        <end position="302"/>
    </location>
</feature>
<organism evidence="5 6">
    <name type="scientific">Glaciihabitans tibetensis</name>
    <dbReference type="NCBI Taxonomy" id="1266600"/>
    <lineage>
        <taxon>Bacteria</taxon>
        <taxon>Bacillati</taxon>
        <taxon>Actinomycetota</taxon>
        <taxon>Actinomycetes</taxon>
        <taxon>Micrococcales</taxon>
        <taxon>Microbacteriaceae</taxon>
        <taxon>Glaciihabitans</taxon>
    </lineage>
</organism>
<dbReference type="GO" id="GO:0043565">
    <property type="term" value="F:sequence-specific DNA binding"/>
    <property type="evidence" value="ECO:0007669"/>
    <property type="project" value="InterPro"/>
</dbReference>
<evidence type="ECO:0000256" key="2">
    <source>
        <dbReference type="ARBA" id="ARBA00023125"/>
    </source>
</evidence>
<dbReference type="Gene3D" id="1.10.10.60">
    <property type="entry name" value="Homeodomain-like"/>
    <property type="match status" value="2"/>
</dbReference>
<evidence type="ECO:0000313" key="5">
    <source>
        <dbReference type="EMBL" id="PRY69051.1"/>
    </source>
</evidence>
<proteinExistence type="predicted"/>
<dbReference type="InterPro" id="IPR032783">
    <property type="entry name" value="AraC_lig"/>
</dbReference>
<evidence type="ECO:0000313" key="6">
    <source>
        <dbReference type="Proteomes" id="UP000237983"/>
    </source>
</evidence>